<protein>
    <submittedName>
        <fullName evidence="2">Uncharacterized protein</fullName>
    </submittedName>
</protein>
<dbReference type="Proteomes" id="UP000034894">
    <property type="component" value="Unassembled WGS sequence"/>
</dbReference>
<evidence type="ECO:0000313" key="3">
    <source>
        <dbReference type="Proteomes" id="UP000034894"/>
    </source>
</evidence>
<accession>A0A0G1DKG3</accession>
<keyword evidence="1" id="KW-1133">Transmembrane helix</keyword>
<evidence type="ECO:0000256" key="1">
    <source>
        <dbReference type="SAM" id="Phobius"/>
    </source>
</evidence>
<keyword evidence="1" id="KW-0812">Transmembrane</keyword>
<organism evidence="2 3">
    <name type="scientific">Candidatus Gottesmanbacteria bacterium GW2011_GWA2_43_14</name>
    <dbReference type="NCBI Taxonomy" id="1618443"/>
    <lineage>
        <taxon>Bacteria</taxon>
        <taxon>Candidatus Gottesmaniibacteriota</taxon>
    </lineage>
</organism>
<gene>
    <name evidence="2" type="ORF">UV73_C0002G0059</name>
</gene>
<name>A0A0G1DKG3_9BACT</name>
<dbReference type="EMBL" id="LCFP01000002">
    <property type="protein sequence ID" value="KKS98345.1"/>
    <property type="molecule type" value="Genomic_DNA"/>
</dbReference>
<feature type="transmembrane region" description="Helical" evidence="1">
    <location>
        <begin position="27"/>
        <end position="50"/>
    </location>
</feature>
<keyword evidence="1" id="KW-0472">Membrane</keyword>
<reference evidence="2 3" key="1">
    <citation type="journal article" date="2015" name="Nature">
        <title>rRNA introns, odd ribosomes, and small enigmatic genomes across a large radiation of phyla.</title>
        <authorList>
            <person name="Brown C.T."/>
            <person name="Hug L.A."/>
            <person name="Thomas B.C."/>
            <person name="Sharon I."/>
            <person name="Castelle C.J."/>
            <person name="Singh A."/>
            <person name="Wilkins M.J."/>
            <person name="Williams K.H."/>
            <person name="Banfield J.F."/>
        </authorList>
    </citation>
    <scope>NUCLEOTIDE SEQUENCE [LARGE SCALE GENOMIC DNA]</scope>
</reference>
<proteinExistence type="predicted"/>
<dbReference type="STRING" id="1618443.UV73_C0002G0059"/>
<dbReference type="AlphaFoldDB" id="A0A0G1DKG3"/>
<evidence type="ECO:0000313" key="2">
    <source>
        <dbReference type="EMBL" id="KKS98345.1"/>
    </source>
</evidence>
<comment type="caution">
    <text evidence="2">The sequence shown here is derived from an EMBL/GenBank/DDBJ whole genome shotgun (WGS) entry which is preliminary data.</text>
</comment>
<sequence length="53" mass="6182">MDDESAPSSEKYSARLWHVLEDIWPSIYRAVNALFFGFFQFLKFILGGLWPGK</sequence>